<protein>
    <submittedName>
        <fullName evidence="2">Uncharacterized protein</fullName>
    </submittedName>
</protein>
<proteinExistence type="predicted"/>
<organism evidence="2 3">
    <name type="scientific">Mycena chlorophos</name>
    <name type="common">Agaric fungus</name>
    <name type="synonym">Agaricus chlorophos</name>
    <dbReference type="NCBI Taxonomy" id="658473"/>
    <lineage>
        <taxon>Eukaryota</taxon>
        <taxon>Fungi</taxon>
        <taxon>Dikarya</taxon>
        <taxon>Basidiomycota</taxon>
        <taxon>Agaricomycotina</taxon>
        <taxon>Agaricomycetes</taxon>
        <taxon>Agaricomycetidae</taxon>
        <taxon>Agaricales</taxon>
        <taxon>Marasmiineae</taxon>
        <taxon>Mycenaceae</taxon>
        <taxon>Mycena</taxon>
    </lineage>
</organism>
<keyword evidence="3" id="KW-1185">Reference proteome</keyword>
<feature type="region of interest" description="Disordered" evidence="1">
    <location>
        <begin position="1"/>
        <end position="115"/>
    </location>
</feature>
<evidence type="ECO:0000313" key="2">
    <source>
        <dbReference type="EMBL" id="GAT44598.1"/>
    </source>
</evidence>
<sequence length="115" mass="12437">MATRRDVMAGRAPRPPTPRETPPEDRAGFVPASVFNYPPTTQDDSPVQVPYPHLRGPAVPGRYSFGTARSPVSTEERGSDVHGYYPQPSIPPVSQDEQGSTDPDAGPGHWTSPRS</sequence>
<evidence type="ECO:0000313" key="3">
    <source>
        <dbReference type="Proteomes" id="UP000815677"/>
    </source>
</evidence>
<dbReference type="EMBL" id="DF839871">
    <property type="protein sequence ID" value="GAT44598.1"/>
    <property type="molecule type" value="Genomic_DNA"/>
</dbReference>
<reference evidence="2" key="1">
    <citation type="submission" date="2014-09" db="EMBL/GenBank/DDBJ databases">
        <title>Genome sequence of the luminous mushroom Mycena chlorophos for searching fungal bioluminescence genes.</title>
        <authorList>
            <person name="Tanaka Y."/>
            <person name="Kasuga D."/>
            <person name="Oba Y."/>
            <person name="Hase S."/>
            <person name="Sato K."/>
            <person name="Oba Y."/>
            <person name="Sakakibara Y."/>
        </authorList>
    </citation>
    <scope>NUCLEOTIDE SEQUENCE</scope>
</reference>
<evidence type="ECO:0000256" key="1">
    <source>
        <dbReference type="SAM" id="MobiDB-lite"/>
    </source>
</evidence>
<name>A0ABQ0L0I9_MYCCL</name>
<dbReference type="Proteomes" id="UP000815677">
    <property type="component" value="Unassembled WGS sequence"/>
</dbReference>
<gene>
    <name evidence="2" type="ORF">MCHLO_02213</name>
</gene>
<accession>A0ABQ0L0I9</accession>